<keyword evidence="1" id="KW-1133">Transmembrane helix</keyword>
<feature type="transmembrane region" description="Helical" evidence="1">
    <location>
        <begin position="664"/>
        <end position="687"/>
    </location>
</feature>
<comment type="caution">
    <text evidence="2">The sequence shown here is derived from an EMBL/GenBank/DDBJ whole genome shotgun (WGS) entry which is preliminary data.</text>
</comment>
<sequence length="950" mass="106206">MQRAGSRKILLQDYEISYRTCIVIFMGVLFGVSMIPLKEYYLGSYKTKAFDEVRDQIAARKLNQMGVVMSGVHYFDTFERSLFPLIDLETKHELSRSTASNISLTDFLVRANLRRDDLLAGLPEEMLAQPVDLMVDVLAPLCGPVNQTSQSWETKAQLLFGNWFPVIQHEFCRDFHDKFPLDRYFNHATTAPTDANLSEVGDITLGLIAVVNMSEVYLRHFNDPLVIRKIMKNVQEGYMDIVLPDYTNDVAEAIVDRYSTGISLGEVVAMLPGSFDIHHVALVDVLGVSAILSYYLETQQLTMGVNVNGEAAILAEVTHAAASFFTSDFLINTVGMHLASTMHLAPFWNCAIKHTTMDKAIKVSDVNAAMIKQCGSDLAQIIPTFAVNLMFLFQKDDRDYTKLDNTTTYTLGRRRETTSGYVALTIPEILTDSTLLSLDGTAWTKSRSNATTTQQSTTPYGYLYTPDCQGIVESVMQQSGRNVQKYQAYMGDGLGNCAFRDSQETELQTLCRLFMTSKEVLFRDLDGNLLELPTCASLVTSVDNLTLQTLEQENLRQIEWFMIDTTFVNRRIRIQDNTSRQIRTFLLILNLIGASYYALEYIYILKSVWVFIRNSVYRAKETQSEAESEGSFKKGVAPDVKIGLFELLQCDPADGALEHPGTMVLLYLGAIGALSNIFSLGCSAQLSTAEGSIVIYCTPAIPVRSLTLVFTTLSSSYWVIRVTLQTRSLAMRLDHAARSDFMRFWTLNAIAVLVIHFSCKVGADLLLRNAELHSDPHLYAIFGGLAVALIISVGFLLVHLASTDVKKLKAFMRIRSSITSMREFSARESDDRAFVAKWSTRGLDSVLYHCATPQIARQLELFGTRQQTTFPAGISKTLRQFVVNQPNGIKMHQFVAVHCAAGSHAHLKTVRWYFEPNGSGGVMSMNPKARQTARVVCAGDVEKTEKNKPY</sequence>
<keyword evidence="1" id="KW-0812">Transmembrane</keyword>
<keyword evidence="3" id="KW-1185">Reference proteome</keyword>
<name>A0A225VXI2_9STRA</name>
<feature type="transmembrane region" description="Helical" evidence="1">
    <location>
        <begin position="16"/>
        <end position="37"/>
    </location>
</feature>
<feature type="transmembrane region" description="Helical" evidence="1">
    <location>
        <begin position="778"/>
        <end position="802"/>
    </location>
</feature>
<feature type="transmembrane region" description="Helical" evidence="1">
    <location>
        <begin position="693"/>
        <end position="720"/>
    </location>
</feature>
<accession>A0A225VXI2</accession>
<evidence type="ECO:0000256" key="1">
    <source>
        <dbReference type="SAM" id="Phobius"/>
    </source>
</evidence>
<protein>
    <recommendedName>
        <fullName evidence="4">Transmembrane protein</fullName>
    </recommendedName>
</protein>
<dbReference type="AlphaFoldDB" id="A0A225VXI2"/>
<evidence type="ECO:0000313" key="2">
    <source>
        <dbReference type="EMBL" id="OWZ10156.1"/>
    </source>
</evidence>
<dbReference type="STRING" id="4795.A0A225VXI2"/>
<dbReference type="Proteomes" id="UP000198211">
    <property type="component" value="Unassembled WGS sequence"/>
</dbReference>
<proteinExistence type="predicted"/>
<dbReference type="OrthoDB" id="100645at2759"/>
<organism evidence="2 3">
    <name type="scientific">Phytophthora megakarya</name>
    <dbReference type="NCBI Taxonomy" id="4795"/>
    <lineage>
        <taxon>Eukaryota</taxon>
        <taxon>Sar</taxon>
        <taxon>Stramenopiles</taxon>
        <taxon>Oomycota</taxon>
        <taxon>Peronosporomycetes</taxon>
        <taxon>Peronosporales</taxon>
        <taxon>Peronosporaceae</taxon>
        <taxon>Phytophthora</taxon>
    </lineage>
</organism>
<dbReference type="EMBL" id="NBNE01002540">
    <property type="protein sequence ID" value="OWZ10156.1"/>
    <property type="molecule type" value="Genomic_DNA"/>
</dbReference>
<feature type="transmembrane region" description="Helical" evidence="1">
    <location>
        <begin position="741"/>
        <end position="758"/>
    </location>
</feature>
<keyword evidence="1" id="KW-0472">Membrane</keyword>
<gene>
    <name evidence="2" type="ORF">PHMEG_00017037</name>
</gene>
<evidence type="ECO:0000313" key="3">
    <source>
        <dbReference type="Proteomes" id="UP000198211"/>
    </source>
</evidence>
<feature type="transmembrane region" description="Helical" evidence="1">
    <location>
        <begin position="585"/>
        <end position="605"/>
    </location>
</feature>
<reference evidence="3" key="1">
    <citation type="submission" date="2017-03" db="EMBL/GenBank/DDBJ databases">
        <title>Phytopthora megakarya and P. palmivora, two closely related causual agents of cacao black pod achieved similar genome size and gene model numbers by different mechanisms.</title>
        <authorList>
            <person name="Ali S."/>
            <person name="Shao J."/>
            <person name="Larry D.J."/>
            <person name="Kronmiller B."/>
            <person name="Shen D."/>
            <person name="Strem M.D."/>
            <person name="Melnick R.L."/>
            <person name="Guiltinan M.J."/>
            <person name="Tyler B.M."/>
            <person name="Meinhardt L.W."/>
            <person name="Bailey B.A."/>
        </authorList>
    </citation>
    <scope>NUCLEOTIDE SEQUENCE [LARGE SCALE GENOMIC DNA]</scope>
    <source>
        <strain evidence="3">zdho120</strain>
    </source>
</reference>
<evidence type="ECO:0008006" key="4">
    <source>
        <dbReference type="Google" id="ProtNLM"/>
    </source>
</evidence>